<dbReference type="Proteomes" id="UP000521868">
    <property type="component" value="Unassembled WGS sequence"/>
</dbReference>
<evidence type="ECO:0000313" key="2">
    <source>
        <dbReference type="Proteomes" id="UP000521868"/>
    </source>
</evidence>
<accession>A0A7X6DJP6</accession>
<gene>
    <name evidence="1" type="ORF">RAMLITH_21605</name>
</gene>
<dbReference type="Pfam" id="PF13279">
    <property type="entry name" value="4HBT_2"/>
    <property type="match status" value="1"/>
</dbReference>
<dbReference type="GO" id="GO:0047617">
    <property type="term" value="F:fatty acyl-CoA hydrolase activity"/>
    <property type="evidence" value="ECO:0007669"/>
    <property type="project" value="TreeGrafter"/>
</dbReference>
<name>A0A7X6DJP6_9BURK</name>
<keyword evidence="2" id="KW-1185">Reference proteome</keyword>
<dbReference type="InterPro" id="IPR029069">
    <property type="entry name" value="HotDog_dom_sf"/>
</dbReference>
<proteinExistence type="predicted"/>
<protein>
    <submittedName>
        <fullName evidence="1">Acyl-CoA thioesterase</fullName>
    </submittedName>
</protein>
<dbReference type="RefSeq" id="WP_168109536.1">
    <property type="nucleotide sequence ID" value="NZ_VTOX01000010.1"/>
</dbReference>
<dbReference type="EMBL" id="VTOX01000010">
    <property type="protein sequence ID" value="NKE68417.1"/>
    <property type="molecule type" value="Genomic_DNA"/>
</dbReference>
<dbReference type="InterPro" id="IPR050563">
    <property type="entry name" value="4-hydroxybenzoyl-CoA_TE"/>
</dbReference>
<dbReference type="Gene3D" id="3.10.129.10">
    <property type="entry name" value="Hotdog Thioesterase"/>
    <property type="match status" value="1"/>
</dbReference>
<comment type="caution">
    <text evidence="1">The sequence shown here is derived from an EMBL/GenBank/DDBJ whole genome shotgun (WGS) entry which is preliminary data.</text>
</comment>
<dbReference type="CDD" id="cd00586">
    <property type="entry name" value="4HBT"/>
    <property type="match status" value="1"/>
</dbReference>
<dbReference type="SUPFAM" id="SSF54637">
    <property type="entry name" value="Thioesterase/thiol ester dehydrase-isomerase"/>
    <property type="match status" value="1"/>
</dbReference>
<dbReference type="AlphaFoldDB" id="A0A7X6DJP6"/>
<reference evidence="1 2" key="1">
    <citation type="journal article" date="2020" name="Nature">
        <title>Bacterial chemolithoautotrophy via manganese oxidation.</title>
        <authorList>
            <person name="Yu H."/>
            <person name="Leadbetter J.R."/>
        </authorList>
    </citation>
    <scope>NUCLEOTIDE SEQUENCE [LARGE SCALE GENOMIC DNA]</scope>
    <source>
        <strain evidence="1 2">RBP-1</strain>
    </source>
</reference>
<sequence length="156" mass="17881">MTPVTRKDVFYSDMLVRFSHCDPAGIIFYPHYFVMFNGLIEDWFNHALEIDYAHFITDRRMGLPMVNLVCDFIKPSKIGEIITLTLKIERIGNSSLKLNVSALYKDEVRSSAHLTVCVNSLETGRAVPIPDDLRARLEAFRQGQLDVPRPSELLHE</sequence>
<organism evidence="1 2">
    <name type="scientific">Ramlibacter lithotrophicus</name>
    <dbReference type="NCBI Taxonomy" id="2606681"/>
    <lineage>
        <taxon>Bacteria</taxon>
        <taxon>Pseudomonadati</taxon>
        <taxon>Pseudomonadota</taxon>
        <taxon>Betaproteobacteria</taxon>
        <taxon>Burkholderiales</taxon>
        <taxon>Comamonadaceae</taxon>
        <taxon>Ramlibacter</taxon>
    </lineage>
</organism>
<dbReference type="PANTHER" id="PTHR31793">
    <property type="entry name" value="4-HYDROXYBENZOYL-COA THIOESTERASE FAMILY MEMBER"/>
    <property type="match status" value="1"/>
</dbReference>
<evidence type="ECO:0000313" key="1">
    <source>
        <dbReference type="EMBL" id="NKE68417.1"/>
    </source>
</evidence>
<dbReference type="PANTHER" id="PTHR31793:SF24">
    <property type="entry name" value="LONG-CHAIN ACYL-COA THIOESTERASE FADM"/>
    <property type="match status" value="1"/>
</dbReference>